<evidence type="ECO:0000256" key="1">
    <source>
        <dbReference type="SAM" id="Phobius"/>
    </source>
</evidence>
<accession>A0A545UGM1</accession>
<keyword evidence="3" id="KW-1185">Reference proteome</keyword>
<keyword evidence="1" id="KW-0472">Membrane</keyword>
<dbReference type="OrthoDB" id="5593857at2"/>
<dbReference type="EMBL" id="VIKS01000004">
    <property type="protein sequence ID" value="TQV88543.1"/>
    <property type="molecule type" value="Genomic_DNA"/>
</dbReference>
<gene>
    <name evidence="2" type="ORF">FLL46_08465</name>
</gene>
<dbReference type="NCBIfam" id="TIGR02532">
    <property type="entry name" value="IV_pilin_GFxxxE"/>
    <property type="match status" value="1"/>
</dbReference>
<dbReference type="InterPro" id="IPR012902">
    <property type="entry name" value="N_methyl_site"/>
</dbReference>
<proteinExistence type="predicted"/>
<sequence length="174" mass="18878">MLNAHCINQRGYSLIELIITIALTGIAVIIFFSVFAVTQRQSVEPVFQVKSAELGQAYLEEIGLKRYDENSPTGNALRCDAPSAPACSGALGAEGGETRVLFDDIDDYHNLSDSPPQDALGNNRTGFNSFTVNVSVTYAGTDFGLTAQALKRIQVTVIAPDTSRYVFSQYRGNF</sequence>
<protein>
    <submittedName>
        <fullName evidence="2">Prepilin-type N-terminal cleavage/methylation domain-containing protein</fullName>
    </submittedName>
</protein>
<feature type="transmembrane region" description="Helical" evidence="1">
    <location>
        <begin position="12"/>
        <end position="37"/>
    </location>
</feature>
<reference evidence="2 3" key="1">
    <citation type="submission" date="2019-07" db="EMBL/GenBank/DDBJ databases">
        <title>Draft genome for Aliikangiella sp. M105.</title>
        <authorList>
            <person name="Wang G."/>
        </authorList>
    </citation>
    <scope>NUCLEOTIDE SEQUENCE [LARGE SCALE GENOMIC DNA]</scope>
    <source>
        <strain evidence="2 3">M105</strain>
    </source>
</reference>
<keyword evidence="1" id="KW-1133">Transmembrane helix</keyword>
<dbReference type="PROSITE" id="PS00409">
    <property type="entry name" value="PROKAR_NTER_METHYL"/>
    <property type="match status" value="1"/>
</dbReference>
<organism evidence="2 3">
    <name type="scientific">Aliikangiella coralliicola</name>
    <dbReference type="NCBI Taxonomy" id="2592383"/>
    <lineage>
        <taxon>Bacteria</taxon>
        <taxon>Pseudomonadati</taxon>
        <taxon>Pseudomonadota</taxon>
        <taxon>Gammaproteobacteria</taxon>
        <taxon>Oceanospirillales</taxon>
        <taxon>Pleioneaceae</taxon>
        <taxon>Aliikangiella</taxon>
    </lineage>
</organism>
<dbReference type="Pfam" id="PF07963">
    <property type="entry name" value="N_methyl"/>
    <property type="match status" value="1"/>
</dbReference>
<comment type="caution">
    <text evidence="2">The sequence shown here is derived from an EMBL/GenBank/DDBJ whole genome shotgun (WGS) entry which is preliminary data.</text>
</comment>
<keyword evidence="1" id="KW-0812">Transmembrane</keyword>
<name>A0A545UGM1_9GAMM</name>
<dbReference type="AlphaFoldDB" id="A0A545UGM1"/>
<evidence type="ECO:0000313" key="2">
    <source>
        <dbReference type="EMBL" id="TQV88543.1"/>
    </source>
</evidence>
<dbReference type="RefSeq" id="WP_142893051.1">
    <property type="nucleotide sequence ID" value="NZ_ML660162.1"/>
</dbReference>
<evidence type="ECO:0000313" key="3">
    <source>
        <dbReference type="Proteomes" id="UP000315439"/>
    </source>
</evidence>
<dbReference type="Proteomes" id="UP000315439">
    <property type="component" value="Unassembled WGS sequence"/>
</dbReference>